<dbReference type="EMBL" id="LR134493">
    <property type="protein sequence ID" value="VEI72058.1"/>
    <property type="molecule type" value="Genomic_DNA"/>
</dbReference>
<dbReference type="GeneID" id="61765177"/>
<dbReference type="NCBIfam" id="NF002967">
    <property type="entry name" value="PRK03641.1"/>
    <property type="match status" value="1"/>
</dbReference>
<dbReference type="EMBL" id="JADULK010000001">
    <property type="protein sequence ID" value="MBH1928618.1"/>
    <property type="molecule type" value="Genomic_DNA"/>
</dbReference>
<dbReference type="Proteomes" id="UP000271603">
    <property type="component" value="Chromosome"/>
</dbReference>
<evidence type="ECO:0000313" key="10">
    <source>
        <dbReference type="Proteomes" id="UP000624159"/>
    </source>
</evidence>
<dbReference type="Proteomes" id="UP000624159">
    <property type="component" value="Unassembled WGS sequence"/>
</dbReference>
<evidence type="ECO:0000313" key="8">
    <source>
        <dbReference type="Proteomes" id="UP000271603"/>
    </source>
</evidence>
<dbReference type="RefSeq" id="WP_054305509.1">
    <property type="nucleotide sequence ID" value="NZ_CAMIPJ010000005.1"/>
</dbReference>
<reference evidence="5 10" key="2">
    <citation type="submission" date="2020-11" db="EMBL/GenBank/DDBJ databases">
        <title>Enhanced detection system for hospital associated transmission using whole genome sequencing surveillance.</title>
        <authorList>
            <person name="Harrison L.H."/>
            <person name="Van Tyne D."/>
            <person name="Marsh J.W."/>
            <person name="Griffith M.P."/>
            <person name="Snyder D.J."/>
            <person name="Cooper V.S."/>
            <person name="Mustapha M."/>
        </authorList>
    </citation>
    <scope>NUCLEOTIDE SEQUENCE [LARGE SCALE GENOMIC DNA]</scope>
    <source>
        <strain evidence="5 10">SER00230</strain>
    </source>
</reference>
<keyword evidence="2 4" id="KW-0732">Signal</keyword>
<evidence type="ECO:0000313" key="7">
    <source>
        <dbReference type="EMBL" id="VEI72058.1"/>
    </source>
</evidence>
<dbReference type="STRING" id="61652.AXX16_3431"/>
<comment type="similarity">
    <text evidence="1">Belongs to the UPF0319 family.</text>
</comment>
<evidence type="ECO:0000313" key="6">
    <source>
        <dbReference type="EMBL" id="VEA72946.1"/>
    </source>
</evidence>
<dbReference type="InterPro" id="IPR018635">
    <property type="entry name" value="UPF0319"/>
</dbReference>
<protein>
    <submittedName>
        <fullName evidence="5">DUF2057 family protein</fullName>
    </submittedName>
    <submittedName>
        <fullName evidence="7">Uncharacterized protein conserved in bacteria (DUF2057)</fullName>
    </submittedName>
</protein>
<evidence type="ECO:0000256" key="1">
    <source>
        <dbReference type="ARBA" id="ARBA00008490"/>
    </source>
</evidence>
<evidence type="ECO:0000256" key="4">
    <source>
        <dbReference type="SAM" id="SignalP"/>
    </source>
</evidence>
<feature type="region of interest" description="Disordered" evidence="3">
    <location>
        <begin position="150"/>
        <end position="184"/>
    </location>
</feature>
<dbReference type="EMBL" id="LR134155">
    <property type="protein sequence ID" value="VEA72946.1"/>
    <property type="molecule type" value="Genomic_DNA"/>
</dbReference>
<proteinExistence type="inferred from homology"/>
<dbReference type="AlphaFoldDB" id="A0A3S4YZL8"/>
<reference evidence="8 9" key="1">
    <citation type="submission" date="2018-12" db="EMBL/GenBank/DDBJ databases">
        <authorList>
            <consortium name="Pathogen Informatics"/>
        </authorList>
    </citation>
    <scope>NUCLEOTIDE SEQUENCE [LARGE SCALE GENOMIC DNA]</scope>
    <source>
        <strain evidence="7 9">NCTC10036</strain>
        <strain evidence="6 8">NCTC9419</strain>
    </source>
</reference>
<dbReference type="Proteomes" id="UP000281904">
    <property type="component" value="Chromosome"/>
</dbReference>
<dbReference type="Pfam" id="PF09829">
    <property type="entry name" value="DUF2057"/>
    <property type="match status" value="1"/>
</dbReference>
<sequence>MKFGLVVTGLLGVCLSLPAVATTLKLSPDIELLVVDGKQMTGSLLKGADSLELNGGQHQLLFKVSKPLHAASQPPSLYTSPLMLVAFNTHNVSTVAIQLPPIDSQQDGQRFEQQQNYQVIDKQGKALPAKRDILRITPPYAHERLEKTVADYNRQPRPAAVPAFARQSADDRERLSGAKPWHTP</sequence>
<feature type="signal peptide" evidence="4">
    <location>
        <begin position="1"/>
        <end position="21"/>
    </location>
</feature>
<evidence type="ECO:0000313" key="5">
    <source>
        <dbReference type="EMBL" id="MBH1928618.1"/>
    </source>
</evidence>
<accession>A0A3S4YZL8</accession>
<organism evidence="7 9">
    <name type="scientific">Serratia rubidaea</name>
    <name type="common">Serratia marinorubra</name>
    <dbReference type="NCBI Taxonomy" id="61652"/>
    <lineage>
        <taxon>Bacteria</taxon>
        <taxon>Pseudomonadati</taxon>
        <taxon>Pseudomonadota</taxon>
        <taxon>Gammaproteobacteria</taxon>
        <taxon>Enterobacterales</taxon>
        <taxon>Yersiniaceae</taxon>
        <taxon>Serratia</taxon>
    </lineage>
</organism>
<name>A0A3S4YZL8_SERRU</name>
<gene>
    <name evidence="7" type="primary">yccT</name>
    <name evidence="5" type="ORF">I5U13_02910</name>
    <name evidence="7" type="ORF">NCTC10036_04564</name>
    <name evidence="6" type="ORF">NCTC9419_04564</name>
</gene>
<feature type="chain" id="PRO_5044600545" evidence="4">
    <location>
        <begin position="22"/>
        <end position="184"/>
    </location>
</feature>
<dbReference type="PANTHER" id="PTHR38108:SF1">
    <property type="entry name" value="UPF0319 PROTEIN YCCT"/>
    <property type="match status" value="1"/>
</dbReference>
<evidence type="ECO:0000256" key="2">
    <source>
        <dbReference type="ARBA" id="ARBA00022729"/>
    </source>
</evidence>
<dbReference type="PANTHER" id="PTHR38108">
    <property type="entry name" value="UPF0319 PROTEIN YCCT"/>
    <property type="match status" value="1"/>
</dbReference>
<evidence type="ECO:0000313" key="9">
    <source>
        <dbReference type="Proteomes" id="UP000281904"/>
    </source>
</evidence>
<evidence type="ECO:0000256" key="3">
    <source>
        <dbReference type="SAM" id="MobiDB-lite"/>
    </source>
</evidence>
<keyword evidence="10" id="KW-1185">Reference proteome</keyword>